<accession>A0A8H7QZ77</accession>
<dbReference type="PANTHER" id="PTHR31836">
    <property type="match status" value="1"/>
</dbReference>
<protein>
    <recommendedName>
        <fullName evidence="3">RlpA-like protein double-psi beta-barrel domain-containing protein</fullName>
    </recommendedName>
</protein>
<gene>
    <name evidence="4" type="ORF">INT47_006556</name>
</gene>
<dbReference type="Proteomes" id="UP000603453">
    <property type="component" value="Unassembled WGS sequence"/>
</dbReference>
<proteinExistence type="predicted"/>
<dbReference type="EMBL" id="JAEPRD010000076">
    <property type="protein sequence ID" value="KAG2201012.1"/>
    <property type="molecule type" value="Genomic_DNA"/>
</dbReference>
<comment type="caution">
    <text evidence="4">The sequence shown here is derived from an EMBL/GenBank/DDBJ whole genome shotgun (WGS) entry which is preliminary data.</text>
</comment>
<evidence type="ECO:0000256" key="2">
    <source>
        <dbReference type="SAM" id="SignalP"/>
    </source>
</evidence>
<dbReference type="InterPro" id="IPR051477">
    <property type="entry name" value="Expansin_CellWall"/>
</dbReference>
<dbReference type="Gene3D" id="2.40.40.10">
    <property type="entry name" value="RlpA-like domain"/>
    <property type="match status" value="1"/>
</dbReference>
<evidence type="ECO:0000256" key="1">
    <source>
        <dbReference type="ARBA" id="ARBA00022729"/>
    </source>
</evidence>
<feature type="signal peptide" evidence="2">
    <location>
        <begin position="1"/>
        <end position="20"/>
    </location>
</feature>
<evidence type="ECO:0000313" key="4">
    <source>
        <dbReference type="EMBL" id="KAG2201012.1"/>
    </source>
</evidence>
<keyword evidence="1 2" id="KW-0732">Signal</keyword>
<dbReference type="SUPFAM" id="SSF50685">
    <property type="entry name" value="Barwin-like endoglucanases"/>
    <property type="match status" value="1"/>
</dbReference>
<keyword evidence="5" id="KW-1185">Reference proteome</keyword>
<dbReference type="PANTHER" id="PTHR31836:SF28">
    <property type="entry name" value="SRCR DOMAIN-CONTAINING PROTEIN-RELATED"/>
    <property type="match status" value="1"/>
</dbReference>
<dbReference type="InterPro" id="IPR036908">
    <property type="entry name" value="RlpA-like_sf"/>
</dbReference>
<evidence type="ECO:0000259" key="3">
    <source>
        <dbReference type="Pfam" id="PF03330"/>
    </source>
</evidence>
<feature type="chain" id="PRO_5034127791" description="RlpA-like protein double-psi beta-barrel domain-containing protein" evidence="2">
    <location>
        <begin position="21"/>
        <end position="145"/>
    </location>
</feature>
<dbReference type="Pfam" id="PF03330">
    <property type="entry name" value="DPBB_1"/>
    <property type="match status" value="1"/>
</dbReference>
<dbReference type="CDD" id="cd22191">
    <property type="entry name" value="DPBB_RlpA_EXP_N-like"/>
    <property type="match status" value="1"/>
</dbReference>
<reference evidence="4" key="1">
    <citation type="submission" date="2020-12" db="EMBL/GenBank/DDBJ databases">
        <title>Metabolic potential, ecology and presence of endohyphal bacteria is reflected in genomic diversity of Mucoromycotina.</title>
        <authorList>
            <person name="Muszewska A."/>
            <person name="Okrasinska A."/>
            <person name="Steczkiewicz K."/>
            <person name="Drgas O."/>
            <person name="Orlowska M."/>
            <person name="Perlinska-Lenart U."/>
            <person name="Aleksandrzak-Piekarczyk T."/>
            <person name="Szatraj K."/>
            <person name="Zielenkiewicz U."/>
            <person name="Pilsyk S."/>
            <person name="Malc E."/>
            <person name="Mieczkowski P."/>
            <person name="Kruszewska J.S."/>
            <person name="Biernat P."/>
            <person name="Pawlowska J."/>
        </authorList>
    </citation>
    <scope>NUCLEOTIDE SEQUENCE</scope>
    <source>
        <strain evidence="4">WA0000017839</strain>
    </source>
</reference>
<dbReference type="InterPro" id="IPR009009">
    <property type="entry name" value="RlpA-like_DPBB"/>
</dbReference>
<dbReference type="AlphaFoldDB" id="A0A8H7QZ77"/>
<name>A0A8H7QZ77_9FUNG</name>
<evidence type="ECO:0000313" key="5">
    <source>
        <dbReference type="Proteomes" id="UP000603453"/>
    </source>
</evidence>
<feature type="domain" description="RlpA-like protein double-psi beta-barrel" evidence="3">
    <location>
        <begin position="71"/>
        <end position="135"/>
    </location>
</feature>
<dbReference type="OrthoDB" id="623670at2759"/>
<organism evidence="4 5">
    <name type="scientific">Mucor saturninus</name>
    <dbReference type="NCBI Taxonomy" id="64648"/>
    <lineage>
        <taxon>Eukaryota</taxon>
        <taxon>Fungi</taxon>
        <taxon>Fungi incertae sedis</taxon>
        <taxon>Mucoromycota</taxon>
        <taxon>Mucoromycotina</taxon>
        <taxon>Mucoromycetes</taxon>
        <taxon>Mucorales</taxon>
        <taxon>Mucorineae</taxon>
        <taxon>Mucoraceae</taxon>
        <taxon>Mucor</taxon>
    </lineage>
</organism>
<sequence>MKKCFLFVLFILYFTRETASLPSAYDERGVVDILSNIFRGKGTFFHPVTEGGAIGSCGPVANDHSRICAMNIKQYGQASKKSPWCNLQLRVSSGGRSTVCTVTDCCPGCAEGSLDMTPQVFNDLAHPSVGVIPIEWCIRGYRGCT</sequence>